<evidence type="ECO:0000313" key="2">
    <source>
        <dbReference type="EMBL" id="GLW93244.1"/>
    </source>
</evidence>
<dbReference type="RefSeq" id="WP_285611607.1">
    <property type="nucleotide sequence ID" value="NZ_BSSD01000006.1"/>
</dbReference>
<organism evidence="2 3">
    <name type="scientific">Actinokineospora globicatena</name>
    <dbReference type="NCBI Taxonomy" id="103729"/>
    <lineage>
        <taxon>Bacteria</taxon>
        <taxon>Bacillati</taxon>
        <taxon>Actinomycetota</taxon>
        <taxon>Actinomycetes</taxon>
        <taxon>Pseudonocardiales</taxon>
        <taxon>Pseudonocardiaceae</taxon>
        <taxon>Actinokineospora</taxon>
    </lineage>
</organism>
<gene>
    <name evidence="2" type="ORF">Aglo03_40600</name>
</gene>
<protein>
    <recommendedName>
        <fullName evidence="1">Xylose isomerase-like TIM barrel domain-containing protein</fullName>
    </recommendedName>
</protein>
<proteinExistence type="predicted"/>
<dbReference type="InterPro" id="IPR013022">
    <property type="entry name" value="Xyl_isomerase-like_TIM-brl"/>
</dbReference>
<dbReference type="InterPro" id="IPR050312">
    <property type="entry name" value="IolE/XylAMocC-like"/>
</dbReference>
<sequence>MTTTQIGLVDWRLPVSGPEAVLLAAELGVDGLQVDLGGPGRAPELDEPGRLRGLRSAFGDTGVAPLAVSVNVLNDIGLTAPEGTEGARRVRGVISRALDLAGSVGAGLVFLPSFRRSAIDGAQALARTVEVLRWACDEAGRRELLLANENVLTPDDLRELVRRVDSPSFRVVVDTGNIAVFGLTSAEVIDAAGPLVANQVHVKNADAVKPLALEESPVVDALAELDRAGVTITALVLENDHRDGDLARVAADLDWLRAHVATRSPSGAAA</sequence>
<dbReference type="Pfam" id="PF01261">
    <property type="entry name" value="AP_endonuc_2"/>
    <property type="match status" value="1"/>
</dbReference>
<evidence type="ECO:0000259" key="1">
    <source>
        <dbReference type="Pfam" id="PF01261"/>
    </source>
</evidence>
<name>A0A9W6VAS0_9PSEU</name>
<comment type="caution">
    <text evidence="2">The sequence shown here is derived from an EMBL/GenBank/DDBJ whole genome shotgun (WGS) entry which is preliminary data.</text>
</comment>
<dbReference type="InterPro" id="IPR036237">
    <property type="entry name" value="Xyl_isomerase-like_sf"/>
</dbReference>
<reference evidence="2" key="1">
    <citation type="submission" date="2023-02" db="EMBL/GenBank/DDBJ databases">
        <title>Actinokineospora globicatena NBRC 15670.</title>
        <authorList>
            <person name="Ichikawa N."/>
            <person name="Sato H."/>
            <person name="Tonouchi N."/>
        </authorList>
    </citation>
    <scope>NUCLEOTIDE SEQUENCE</scope>
    <source>
        <strain evidence="2">NBRC 15670</strain>
    </source>
</reference>
<dbReference type="SUPFAM" id="SSF51658">
    <property type="entry name" value="Xylose isomerase-like"/>
    <property type="match status" value="1"/>
</dbReference>
<dbReference type="EMBL" id="BSSD01000006">
    <property type="protein sequence ID" value="GLW93244.1"/>
    <property type="molecule type" value="Genomic_DNA"/>
</dbReference>
<evidence type="ECO:0000313" key="3">
    <source>
        <dbReference type="Proteomes" id="UP001165042"/>
    </source>
</evidence>
<dbReference type="PANTHER" id="PTHR12110:SF41">
    <property type="entry name" value="INOSOSE DEHYDRATASE"/>
    <property type="match status" value="1"/>
</dbReference>
<accession>A0A9W6VAS0</accession>
<dbReference type="Proteomes" id="UP001165042">
    <property type="component" value="Unassembled WGS sequence"/>
</dbReference>
<keyword evidence="3" id="KW-1185">Reference proteome</keyword>
<feature type="domain" description="Xylose isomerase-like TIM barrel" evidence="1">
    <location>
        <begin position="23"/>
        <end position="258"/>
    </location>
</feature>
<dbReference type="AlphaFoldDB" id="A0A9W6VAS0"/>
<dbReference type="PANTHER" id="PTHR12110">
    <property type="entry name" value="HYDROXYPYRUVATE ISOMERASE"/>
    <property type="match status" value="1"/>
</dbReference>
<dbReference type="Gene3D" id="3.20.20.150">
    <property type="entry name" value="Divalent-metal-dependent TIM barrel enzymes"/>
    <property type="match status" value="1"/>
</dbReference>